<feature type="compositionally biased region" description="Polar residues" evidence="1">
    <location>
        <begin position="81"/>
        <end position="91"/>
    </location>
</feature>
<dbReference type="EMBL" id="CAJNNV010029363">
    <property type="protein sequence ID" value="CAE8628251.1"/>
    <property type="molecule type" value="Genomic_DNA"/>
</dbReference>
<comment type="caution">
    <text evidence="2">The sequence shown here is derived from an EMBL/GenBank/DDBJ whole genome shotgun (WGS) entry which is preliminary data.</text>
</comment>
<feature type="compositionally biased region" description="Low complexity" evidence="1">
    <location>
        <begin position="92"/>
        <end position="119"/>
    </location>
</feature>
<evidence type="ECO:0000313" key="3">
    <source>
        <dbReference type="Proteomes" id="UP000654075"/>
    </source>
</evidence>
<reference evidence="2" key="1">
    <citation type="submission" date="2021-02" db="EMBL/GenBank/DDBJ databases">
        <authorList>
            <person name="Dougan E. K."/>
            <person name="Rhodes N."/>
            <person name="Thang M."/>
            <person name="Chan C."/>
        </authorList>
    </citation>
    <scope>NUCLEOTIDE SEQUENCE</scope>
</reference>
<accession>A0A813GMK4</accession>
<gene>
    <name evidence="2" type="ORF">PGLA1383_LOCUS44914</name>
</gene>
<feature type="region of interest" description="Disordered" evidence="1">
    <location>
        <begin position="54"/>
        <end position="163"/>
    </location>
</feature>
<sequence>MTDAQELSFQFSGGDPGKTAWPLAFPWWHYLQKPSLMVKLNIHDYEEDGVETDDEGEWAKLVGPSPGSAAAAVAAPPSSVRVQSGSQHFLTNNNNSDNNDNNDNKNNNSNKNKTNNNDNKNNKTDKNNKNNDNNNSNNNDNNNSSNSNNNNSSQSGCRVSLSL</sequence>
<keyword evidence="3" id="KW-1185">Reference proteome</keyword>
<name>A0A813GMK4_POLGL</name>
<feature type="compositionally biased region" description="Low complexity" evidence="1">
    <location>
        <begin position="130"/>
        <end position="152"/>
    </location>
</feature>
<dbReference type="AlphaFoldDB" id="A0A813GMK4"/>
<proteinExistence type="predicted"/>
<feature type="compositionally biased region" description="Basic and acidic residues" evidence="1">
    <location>
        <begin position="120"/>
        <end position="129"/>
    </location>
</feature>
<evidence type="ECO:0000313" key="2">
    <source>
        <dbReference type="EMBL" id="CAE8628251.1"/>
    </source>
</evidence>
<dbReference type="Proteomes" id="UP000654075">
    <property type="component" value="Unassembled WGS sequence"/>
</dbReference>
<organism evidence="2 3">
    <name type="scientific">Polarella glacialis</name>
    <name type="common">Dinoflagellate</name>
    <dbReference type="NCBI Taxonomy" id="89957"/>
    <lineage>
        <taxon>Eukaryota</taxon>
        <taxon>Sar</taxon>
        <taxon>Alveolata</taxon>
        <taxon>Dinophyceae</taxon>
        <taxon>Suessiales</taxon>
        <taxon>Suessiaceae</taxon>
        <taxon>Polarella</taxon>
    </lineage>
</organism>
<protein>
    <submittedName>
        <fullName evidence="2">Uncharacterized protein</fullName>
    </submittedName>
</protein>
<feature type="compositionally biased region" description="Low complexity" evidence="1">
    <location>
        <begin position="62"/>
        <end position="80"/>
    </location>
</feature>
<evidence type="ECO:0000256" key="1">
    <source>
        <dbReference type="SAM" id="MobiDB-lite"/>
    </source>
</evidence>
<feature type="compositionally biased region" description="Polar residues" evidence="1">
    <location>
        <begin position="153"/>
        <end position="163"/>
    </location>
</feature>